<protein>
    <submittedName>
        <fullName evidence="1">Uncharacterized protein</fullName>
    </submittedName>
</protein>
<organism evidence="1">
    <name type="scientific">Candidatus Kentrum sp. DK</name>
    <dbReference type="NCBI Taxonomy" id="2126562"/>
    <lineage>
        <taxon>Bacteria</taxon>
        <taxon>Pseudomonadati</taxon>
        <taxon>Pseudomonadota</taxon>
        <taxon>Gammaproteobacteria</taxon>
        <taxon>Candidatus Kentrum</taxon>
    </lineage>
</organism>
<sequence length="159" mass="18264">MDELAHKYKVTKHVMTVYHDVFVRIMREKDGLDGNLIYLDGLLVAKAVGNVVKDMDRFAAFHLEDNNLPDRHKYAGFVAKWIAKEKPIQLKKTPPLNLTNEKLLGINAIFTVFVMASFLETRIPTEISRQLRYMFSFREEKGETLALIAYCCEQIAKAA</sequence>
<reference evidence="1" key="1">
    <citation type="submission" date="2019-02" db="EMBL/GenBank/DDBJ databases">
        <authorList>
            <person name="Gruber-Vodicka R. H."/>
            <person name="Seah K. B. B."/>
        </authorList>
    </citation>
    <scope>NUCLEOTIDE SEQUENCE</scope>
    <source>
        <strain evidence="1">BECK_DK161</strain>
    </source>
</reference>
<proteinExistence type="predicted"/>
<gene>
    <name evidence="1" type="ORF">BECKDK2373C_GA0170839_103016</name>
</gene>
<name>A0A450SE26_9GAMM</name>
<evidence type="ECO:0000313" key="1">
    <source>
        <dbReference type="EMBL" id="VFJ50837.1"/>
    </source>
</evidence>
<dbReference type="EMBL" id="CAADEY010000030">
    <property type="protein sequence ID" value="VFJ50837.1"/>
    <property type="molecule type" value="Genomic_DNA"/>
</dbReference>
<dbReference type="AlphaFoldDB" id="A0A450SE26"/>
<accession>A0A450SE26</accession>